<dbReference type="Gene3D" id="6.10.140.2220">
    <property type="match status" value="1"/>
</dbReference>
<evidence type="ECO:0000313" key="7">
    <source>
        <dbReference type="EMBL" id="CAD8416687.1"/>
    </source>
</evidence>
<feature type="domain" description="MYND-type" evidence="6">
    <location>
        <begin position="53"/>
        <end position="104"/>
    </location>
</feature>
<dbReference type="PROSITE" id="PS50865">
    <property type="entry name" value="ZF_MYND_2"/>
    <property type="match status" value="1"/>
</dbReference>
<dbReference type="GO" id="GO:0008270">
    <property type="term" value="F:zinc ion binding"/>
    <property type="evidence" value="ECO:0007669"/>
    <property type="project" value="UniProtKB-KW"/>
</dbReference>
<evidence type="ECO:0000259" key="6">
    <source>
        <dbReference type="PROSITE" id="PS50865"/>
    </source>
</evidence>
<dbReference type="SUPFAM" id="SSF144232">
    <property type="entry name" value="HIT/MYND zinc finger-like"/>
    <property type="match status" value="1"/>
</dbReference>
<dbReference type="EMBL" id="HBEL01027788">
    <property type="protein sequence ID" value="CAD8416687.1"/>
    <property type="molecule type" value="Transcribed_RNA"/>
</dbReference>
<organism evidence="7">
    <name type="scientific">Proboscia inermis</name>
    <dbReference type="NCBI Taxonomy" id="420281"/>
    <lineage>
        <taxon>Eukaryota</taxon>
        <taxon>Sar</taxon>
        <taxon>Stramenopiles</taxon>
        <taxon>Ochrophyta</taxon>
        <taxon>Bacillariophyta</taxon>
        <taxon>Coscinodiscophyceae</taxon>
        <taxon>Rhizosoleniophycidae</taxon>
        <taxon>Rhizosoleniales</taxon>
        <taxon>Rhizosoleniaceae</taxon>
        <taxon>Proboscia</taxon>
    </lineage>
</organism>
<evidence type="ECO:0000256" key="2">
    <source>
        <dbReference type="ARBA" id="ARBA00022771"/>
    </source>
</evidence>
<evidence type="ECO:0000256" key="1">
    <source>
        <dbReference type="ARBA" id="ARBA00022723"/>
    </source>
</evidence>
<dbReference type="InterPro" id="IPR002893">
    <property type="entry name" value="Znf_MYND"/>
</dbReference>
<evidence type="ECO:0000256" key="5">
    <source>
        <dbReference type="SAM" id="MobiDB-lite"/>
    </source>
</evidence>
<feature type="compositionally biased region" description="Polar residues" evidence="5">
    <location>
        <begin position="11"/>
        <end position="25"/>
    </location>
</feature>
<accession>A0A7S0C9L6</accession>
<dbReference type="AlphaFoldDB" id="A0A7S0C9L6"/>
<gene>
    <name evidence="7" type="ORF">PINE0816_LOCUS12822</name>
</gene>
<sequence>MDTTHPLPNATEATTCIPSTPSSSNATPYVPEMIICQQDGCPQRHHTRFLNGFGDCAEQVEVDGTEEIAPGITQLKRCKQCKQVHYCSVECQRKDWRKRHRVECQNFGKVPAPNVNVSSANTTELKAVLIHIFQSCITSGEERNWGPGETDRIKDVGRRLYVIGGKDLCVSVCDGLRNFFKNDKRRSGDARTLEYIWCDPVVPEWWP</sequence>
<feature type="region of interest" description="Disordered" evidence="5">
    <location>
        <begin position="1"/>
        <end position="25"/>
    </location>
</feature>
<proteinExistence type="predicted"/>
<reference evidence="7" key="1">
    <citation type="submission" date="2021-01" db="EMBL/GenBank/DDBJ databases">
        <authorList>
            <person name="Corre E."/>
            <person name="Pelletier E."/>
            <person name="Niang G."/>
            <person name="Scheremetjew M."/>
            <person name="Finn R."/>
            <person name="Kale V."/>
            <person name="Holt S."/>
            <person name="Cochrane G."/>
            <person name="Meng A."/>
            <person name="Brown T."/>
            <person name="Cohen L."/>
        </authorList>
    </citation>
    <scope>NUCLEOTIDE SEQUENCE</scope>
    <source>
        <strain evidence="7">CCAP1064/1</strain>
    </source>
</reference>
<keyword evidence="2 4" id="KW-0863">Zinc-finger</keyword>
<name>A0A7S0C9L6_9STRA</name>
<evidence type="ECO:0000256" key="3">
    <source>
        <dbReference type="ARBA" id="ARBA00022833"/>
    </source>
</evidence>
<dbReference type="Pfam" id="PF01753">
    <property type="entry name" value="zf-MYND"/>
    <property type="match status" value="1"/>
</dbReference>
<keyword evidence="1" id="KW-0479">Metal-binding</keyword>
<keyword evidence="3" id="KW-0862">Zinc</keyword>
<protein>
    <recommendedName>
        <fullName evidence="6">MYND-type domain-containing protein</fullName>
    </recommendedName>
</protein>
<evidence type="ECO:0000256" key="4">
    <source>
        <dbReference type="PROSITE-ProRule" id="PRU00134"/>
    </source>
</evidence>